<name>A0A9X5CCX1_9FIRM</name>
<proteinExistence type="predicted"/>
<feature type="region of interest" description="Disordered" evidence="1">
    <location>
        <begin position="142"/>
        <end position="177"/>
    </location>
</feature>
<dbReference type="Pfam" id="PF12957">
    <property type="entry name" value="DUF3846"/>
    <property type="match status" value="1"/>
</dbReference>
<evidence type="ECO:0000259" key="2">
    <source>
        <dbReference type="Pfam" id="PF12957"/>
    </source>
</evidence>
<dbReference type="OrthoDB" id="9813511at2"/>
<sequence length="177" mass="19886">MNYDYENQATGQKEPEGMRVLVVEPWKEPYLKTISGDLKSLQREVGGLIDATYPFEDMVAIVLNGEGKLNGMMPNRGLYNEDGELYDIIAGPFLVTGFGGEEFVSLNKELAAKYMEKYKVPEMPVCINGEMAMIPIPEEVREKTALAEKEPESGKSQGSRTCQNRKIRKRSRANEGR</sequence>
<reference evidence="3 4" key="1">
    <citation type="submission" date="2019-07" db="EMBL/GenBank/DDBJ databases">
        <title>Draft genome sequences of 15 bacterial species constituting the stable defined intestinal microbiota of the GM15 gnotobiotic mouse model.</title>
        <authorList>
            <person name="Elie C."/>
            <person name="Mathieu A."/>
            <person name="Saliou A."/>
            <person name="Darnaud M."/>
            <person name="Leulier F."/>
            <person name="Tamellini A."/>
        </authorList>
    </citation>
    <scope>NUCLEOTIDE SEQUENCE [LARGE SCALE GENOMIC DNA]</scope>
    <source>
        <strain evidence="4">ASF 502</strain>
    </source>
</reference>
<dbReference type="AlphaFoldDB" id="A0A9X5CCX1"/>
<evidence type="ECO:0000256" key="1">
    <source>
        <dbReference type="SAM" id="MobiDB-lite"/>
    </source>
</evidence>
<accession>A0A9X5CCX1</accession>
<evidence type="ECO:0000313" key="4">
    <source>
        <dbReference type="Proteomes" id="UP000474104"/>
    </source>
</evidence>
<organism evidence="3 4">
    <name type="scientific">Schaedlerella arabinosiphila</name>
    <dbReference type="NCBI Taxonomy" id="2044587"/>
    <lineage>
        <taxon>Bacteria</taxon>
        <taxon>Bacillati</taxon>
        <taxon>Bacillota</taxon>
        <taxon>Clostridia</taxon>
        <taxon>Lachnospirales</taxon>
        <taxon>Lachnospiraceae</taxon>
        <taxon>Schaedlerella</taxon>
    </lineage>
</organism>
<dbReference type="Proteomes" id="UP000474104">
    <property type="component" value="Unassembled WGS sequence"/>
</dbReference>
<comment type="caution">
    <text evidence="3">The sequence shown here is derived from an EMBL/GenBank/DDBJ whole genome shotgun (WGS) entry which is preliminary data.</text>
</comment>
<dbReference type="InterPro" id="IPR024559">
    <property type="entry name" value="DUF3846"/>
</dbReference>
<dbReference type="EMBL" id="VIRB01000151">
    <property type="protein sequence ID" value="NDO72076.1"/>
    <property type="molecule type" value="Genomic_DNA"/>
</dbReference>
<feature type="compositionally biased region" description="Basic and acidic residues" evidence="1">
    <location>
        <begin position="142"/>
        <end position="153"/>
    </location>
</feature>
<dbReference type="RefSeq" id="WP_004082009.1">
    <property type="nucleotide sequence ID" value="NZ_VIRB01000151.1"/>
</dbReference>
<evidence type="ECO:0000313" key="3">
    <source>
        <dbReference type="EMBL" id="NDO72076.1"/>
    </source>
</evidence>
<feature type="domain" description="DUF3846" evidence="2">
    <location>
        <begin position="18"/>
        <end position="118"/>
    </location>
</feature>
<gene>
    <name evidence="3" type="ORF">FMM80_26920</name>
</gene>
<protein>
    <submittedName>
        <fullName evidence="3">DUF3846 domain-containing protein</fullName>
    </submittedName>
</protein>